<dbReference type="EMBL" id="CP063196">
    <property type="protein sequence ID" value="UOE18890.1"/>
    <property type="molecule type" value="Genomic_DNA"/>
</dbReference>
<accession>A0AA97LVQ9</accession>
<keyword evidence="2" id="KW-1185">Reference proteome</keyword>
<dbReference type="Pfam" id="PF11387">
    <property type="entry name" value="DUF2795"/>
    <property type="match status" value="1"/>
</dbReference>
<evidence type="ECO:0000313" key="1">
    <source>
        <dbReference type="EMBL" id="UOE18890.1"/>
    </source>
</evidence>
<evidence type="ECO:0000313" key="2">
    <source>
        <dbReference type="Proteomes" id="UP000265719"/>
    </source>
</evidence>
<sequence>MAVLNDTEALRKILNTVEFPASRDDVLAHAENAGASREILSALRAMPPATYAEADEVMRAVPTATATPGRRRPGG</sequence>
<gene>
    <name evidence="1" type="ORF">NI17_019280</name>
</gene>
<dbReference type="Proteomes" id="UP000265719">
    <property type="component" value="Chromosome"/>
</dbReference>
<reference evidence="1" key="1">
    <citation type="submission" date="2020-10" db="EMBL/GenBank/DDBJ databases">
        <title>De novo genome project of the cellulose decomposer Thermobifida halotolerans type strain.</title>
        <authorList>
            <person name="Nagy I."/>
            <person name="Horvath B."/>
            <person name="Kukolya J."/>
            <person name="Nagy I."/>
            <person name="Orsini M."/>
        </authorList>
    </citation>
    <scope>NUCLEOTIDE SEQUENCE</scope>
    <source>
        <strain evidence="1">DSM 44931</strain>
    </source>
</reference>
<name>A0AA97LVQ9_9ACTN</name>
<dbReference type="RefSeq" id="WP_068691468.1">
    <property type="nucleotide sequence ID" value="NZ_CP063196.1"/>
</dbReference>
<protein>
    <submittedName>
        <fullName evidence="1">DUF2795 domain-containing protein</fullName>
    </submittedName>
</protein>
<proteinExistence type="predicted"/>
<dbReference type="InterPro" id="IPR021527">
    <property type="entry name" value="DUF2795"/>
</dbReference>
<organism evidence="1 2">
    <name type="scientific">Thermobifida halotolerans</name>
    <dbReference type="NCBI Taxonomy" id="483545"/>
    <lineage>
        <taxon>Bacteria</taxon>
        <taxon>Bacillati</taxon>
        <taxon>Actinomycetota</taxon>
        <taxon>Actinomycetes</taxon>
        <taxon>Streptosporangiales</taxon>
        <taxon>Nocardiopsidaceae</taxon>
        <taxon>Thermobifida</taxon>
    </lineage>
</organism>
<dbReference type="KEGG" id="thao:NI17_019280"/>
<dbReference type="AlphaFoldDB" id="A0AA97LVQ9"/>